<sequence>MSGGFYKYHCKYFYTHNCQNWVWVNNAPCATCMAEGRDDEKAPASGWMMSRDIAVPCVQNGILQYTMMELVAPTVAGEHWSLRDKTARSHPVASVTSAMAGPAGTISSDPWTIRDKTTRPPPAVPVTSAMPEASGLVSSGQ</sequence>
<name>A0A179G5W7_METCM</name>
<protein>
    <submittedName>
        <fullName evidence="2">Uncharacterized protein</fullName>
    </submittedName>
</protein>
<accession>A0A179G5W7</accession>
<dbReference type="KEGG" id="pchm:VFPPC_00992"/>
<keyword evidence="3" id="KW-1185">Reference proteome</keyword>
<dbReference type="GeneID" id="28844897"/>
<proteinExistence type="predicted"/>
<organism evidence="2 3">
    <name type="scientific">Pochonia chlamydosporia 170</name>
    <dbReference type="NCBI Taxonomy" id="1380566"/>
    <lineage>
        <taxon>Eukaryota</taxon>
        <taxon>Fungi</taxon>
        <taxon>Dikarya</taxon>
        <taxon>Ascomycota</taxon>
        <taxon>Pezizomycotina</taxon>
        <taxon>Sordariomycetes</taxon>
        <taxon>Hypocreomycetidae</taxon>
        <taxon>Hypocreales</taxon>
        <taxon>Clavicipitaceae</taxon>
        <taxon>Pochonia</taxon>
    </lineage>
</organism>
<comment type="caution">
    <text evidence="2">The sequence shown here is derived from an EMBL/GenBank/DDBJ whole genome shotgun (WGS) entry which is preliminary data.</text>
</comment>
<gene>
    <name evidence="2" type="ORF">VFPPC_00992</name>
</gene>
<dbReference type="RefSeq" id="XP_018149307.2">
    <property type="nucleotide sequence ID" value="XM_018280903.2"/>
</dbReference>
<reference evidence="2 3" key="1">
    <citation type="journal article" date="2016" name="PLoS Pathog.">
        <title>Biosynthesis of antibiotic leucinostatins in bio-control fungus Purpureocillium lilacinum and their inhibition on phytophthora revealed by genome mining.</title>
        <authorList>
            <person name="Wang G."/>
            <person name="Liu Z."/>
            <person name="Lin R."/>
            <person name="Li E."/>
            <person name="Mao Z."/>
            <person name="Ling J."/>
            <person name="Yang Y."/>
            <person name="Yin W.B."/>
            <person name="Xie B."/>
        </authorList>
    </citation>
    <scope>NUCLEOTIDE SEQUENCE [LARGE SCALE GENOMIC DNA]</scope>
    <source>
        <strain evidence="2">170</strain>
    </source>
</reference>
<evidence type="ECO:0000313" key="3">
    <source>
        <dbReference type="Proteomes" id="UP000078397"/>
    </source>
</evidence>
<dbReference type="OrthoDB" id="6079484at2759"/>
<feature type="region of interest" description="Disordered" evidence="1">
    <location>
        <begin position="92"/>
        <end position="141"/>
    </location>
</feature>
<dbReference type="AlphaFoldDB" id="A0A179G5W7"/>
<dbReference type="EMBL" id="LSBJ02000001">
    <property type="protein sequence ID" value="OAQ73224.2"/>
    <property type="molecule type" value="Genomic_DNA"/>
</dbReference>
<evidence type="ECO:0000313" key="2">
    <source>
        <dbReference type="EMBL" id="OAQ73224.2"/>
    </source>
</evidence>
<evidence type="ECO:0000256" key="1">
    <source>
        <dbReference type="SAM" id="MobiDB-lite"/>
    </source>
</evidence>
<dbReference type="Proteomes" id="UP000078397">
    <property type="component" value="Unassembled WGS sequence"/>
</dbReference>